<evidence type="ECO:0000313" key="5">
    <source>
        <dbReference type="Proteomes" id="UP000234914"/>
    </source>
</evidence>
<dbReference type="EMBL" id="PKJS01000012">
    <property type="protein sequence ID" value="PKZ68227.1"/>
    <property type="molecule type" value="Genomic_DNA"/>
</dbReference>
<evidence type="ECO:0000256" key="1">
    <source>
        <dbReference type="ARBA" id="ARBA00008270"/>
    </source>
</evidence>
<reference evidence="4 6" key="2">
    <citation type="submission" date="2018-06" db="EMBL/GenBank/DDBJ databases">
        <authorList>
            <consortium name="Pathogen Informatics"/>
            <person name="Doyle S."/>
        </authorList>
    </citation>
    <scope>NUCLEOTIDE SEQUENCE [LARGE SCALE GENOMIC DNA]</scope>
    <source>
        <strain evidence="4 6">NCTC10465</strain>
    </source>
</reference>
<organism evidence="4 6">
    <name type="scientific">Faucicola osloensis</name>
    <name type="common">Moraxella osloensis</name>
    <dbReference type="NCBI Taxonomy" id="34062"/>
    <lineage>
        <taxon>Bacteria</taxon>
        <taxon>Pseudomonadati</taxon>
        <taxon>Pseudomonadota</taxon>
        <taxon>Gammaproteobacteria</taxon>
        <taxon>Moraxellales</taxon>
        <taxon>Moraxellaceae</taxon>
        <taxon>Faucicola</taxon>
    </lineage>
</organism>
<gene>
    <name evidence="4" type="primary">phzF</name>
    <name evidence="3" type="ORF">CYJ96_09860</name>
    <name evidence="4" type="ORF">NCTC10465_01896</name>
</gene>
<dbReference type="PIRSF" id="PIRSF016184">
    <property type="entry name" value="PhzC_PhzF"/>
    <property type="match status" value="1"/>
</dbReference>
<dbReference type="RefSeq" id="WP_062333703.1">
    <property type="nucleotide sequence ID" value="NZ_CBCRZU010000019.1"/>
</dbReference>
<dbReference type="KEGG" id="mos:AXE82_08705"/>
<comment type="similarity">
    <text evidence="1">Belongs to the PhzF family.</text>
</comment>
<evidence type="ECO:0000313" key="6">
    <source>
        <dbReference type="Proteomes" id="UP000255230"/>
    </source>
</evidence>
<protein>
    <submittedName>
        <fullName evidence="3">PhzF family phenazine biosynthesis protein</fullName>
    </submittedName>
    <submittedName>
        <fullName evidence="4">Trans-2,3-dihydro-3-hydroxyanthranilate isomerase</fullName>
        <ecNumber evidence="4">5.3.3.17</ecNumber>
    </submittedName>
</protein>
<evidence type="ECO:0000256" key="2">
    <source>
        <dbReference type="PIRSR" id="PIRSR016184-1"/>
    </source>
</evidence>
<feature type="active site" evidence="2">
    <location>
        <position position="47"/>
    </location>
</feature>
<dbReference type="Proteomes" id="UP000234914">
    <property type="component" value="Unassembled WGS sequence"/>
</dbReference>
<proteinExistence type="inferred from homology"/>
<reference evidence="3 5" key="1">
    <citation type="submission" date="2017-12" db="EMBL/GenBank/DDBJ databases">
        <title>Phylogenetic diversity of female urinary microbiome.</title>
        <authorList>
            <person name="Thomas-White K."/>
            <person name="Wolfe A.J."/>
        </authorList>
    </citation>
    <scope>NUCLEOTIDE SEQUENCE [LARGE SCALE GENOMIC DNA]</scope>
    <source>
        <strain evidence="3 5">UMB0416</strain>
    </source>
</reference>
<keyword evidence="6" id="KW-1185">Reference proteome</keyword>
<dbReference type="PANTHER" id="PTHR13774:SF32">
    <property type="entry name" value="ANTISENSE-ENHANCING SEQUENCE 1"/>
    <property type="match status" value="1"/>
</dbReference>
<dbReference type="EMBL" id="UGPY01000001">
    <property type="protein sequence ID" value="STY98090.1"/>
    <property type="molecule type" value="Genomic_DNA"/>
</dbReference>
<dbReference type="GO" id="GO:0005737">
    <property type="term" value="C:cytoplasm"/>
    <property type="evidence" value="ECO:0007669"/>
    <property type="project" value="TreeGrafter"/>
</dbReference>
<sequence length="287" mass="31818">MQQYPFHLVNVFAETHFGGNPLAVFPHADGLNDEQMQSIAQQFNLSETVFIFAPTDLHGTKAVANLRIFTPNYEMPLAGHPTLGSGFILKSLNDLPSQFVVNTQAKAVEIFTSNSRIQIKIQGYQAKQINADKASLAALSGINTDDFVGHAYFINSGTQQILVELTNRQALANVQIDMAKLRELNIDNPFKTTEEPSIYYWLDDGEAIHSRMFFEQNNSLVEDSGTGSACANLGAYFINQNHYPISKAIHQGDDMGRPNRLTLNVDNEQNIFVGGNVIKVGKGEFYL</sequence>
<evidence type="ECO:0000313" key="3">
    <source>
        <dbReference type="EMBL" id="PKZ68227.1"/>
    </source>
</evidence>
<dbReference type="NCBIfam" id="TIGR00654">
    <property type="entry name" value="PhzF_family"/>
    <property type="match status" value="1"/>
</dbReference>
<dbReference type="AlphaFoldDB" id="A0A120KR36"/>
<dbReference type="SUPFAM" id="SSF54506">
    <property type="entry name" value="Diaminopimelate epimerase-like"/>
    <property type="match status" value="1"/>
</dbReference>
<dbReference type="Pfam" id="PF02567">
    <property type="entry name" value="PhzC-PhzF"/>
    <property type="match status" value="1"/>
</dbReference>
<dbReference type="GeneID" id="35778678"/>
<accession>A0A120KR36</accession>
<evidence type="ECO:0000313" key="4">
    <source>
        <dbReference type="EMBL" id="STY98090.1"/>
    </source>
</evidence>
<dbReference type="InterPro" id="IPR003719">
    <property type="entry name" value="Phenazine_PhzF-like"/>
</dbReference>
<dbReference type="EC" id="5.3.3.17" evidence="4"/>
<name>A0A120KR36_FAUOS</name>
<dbReference type="PANTHER" id="PTHR13774">
    <property type="entry name" value="PHENAZINE BIOSYNTHESIS PROTEIN"/>
    <property type="match status" value="1"/>
</dbReference>
<dbReference type="Proteomes" id="UP000255230">
    <property type="component" value="Unassembled WGS sequence"/>
</dbReference>
<dbReference type="Gene3D" id="3.10.310.10">
    <property type="entry name" value="Diaminopimelate Epimerase, Chain A, domain 1"/>
    <property type="match status" value="2"/>
</dbReference>
<keyword evidence="4" id="KW-0413">Isomerase</keyword>
<dbReference type="GO" id="GO:0102943">
    <property type="term" value="F:trans-2,3-dihydro-3-hydroxy-anthranilate isomerase activity"/>
    <property type="evidence" value="ECO:0007669"/>
    <property type="project" value="UniProtKB-EC"/>
</dbReference>